<gene>
    <name evidence="1" type="ORF">UT11_C0004G0020</name>
</gene>
<dbReference type="PANTHER" id="PTHR43657:SF1">
    <property type="entry name" value="ALTERED INHERITANCE OF MITOCHONDRIA PROTEIN 24, MITOCHONDRIAL"/>
    <property type="match status" value="1"/>
</dbReference>
<name>A0A0G0LF55_9BACT</name>
<evidence type="ECO:0000313" key="2">
    <source>
        <dbReference type="Proteomes" id="UP000033934"/>
    </source>
</evidence>
<dbReference type="Gene3D" id="3.60.160.10">
    <property type="entry name" value="Mitochondrial biogenesis AIM24"/>
    <property type="match status" value="1"/>
</dbReference>
<dbReference type="InterPro" id="IPR016031">
    <property type="entry name" value="Trp_RNA-bd_attenuator-like_dom"/>
</dbReference>
<evidence type="ECO:0008006" key="3">
    <source>
        <dbReference type="Google" id="ProtNLM"/>
    </source>
</evidence>
<protein>
    <recommendedName>
        <fullName evidence="3">TIGR00266 family protein</fullName>
    </recommendedName>
</protein>
<evidence type="ECO:0000313" key="1">
    <source>
        <dbReference type="EMBL" id="KKQ90518.1"/>
    </source>
</evidence>
<dbReference type="AlphaFoldDB" id="A0A0G0LF55"/>
<organism evidence="1 2">
    <name type="scientific">Berkelbacteria bacterium GW2011_GWA2_38_9</name>
    <dbReference type="NCBI Taxonomy" id="1618334"/>
    <lineage>
        <taxon>Bacteria</taxon>
        <taxon>Candidatus Berkelbacteria</taxon>
    </lineage>
</organism>
<sequence>MHYDVLGEVMQRLIITLKKGELIYAEPGSVYFANEAIQPATKLKGGILEGAKRVMTGESLFIPLYASSSDGGEIHIKTKFIGKILTFDLLPKQVLICQKGAFLCGQESVDIGLHIRHLTAGAFGGEGFIMQRIVGPGWVFLAIDGEVEEHNLSASETIRAEPGHVAFHEPSVHCGIEFAGFKNVFFGGFPLFWATLVGPGKVWLQTMPAIGLAKSLRPLLIPAKNEEE</sequence>
<accession>A0A0G0LF55</accession>
<dbReference type="Proteomes" id="UP000033934">
    <property type="component" value="Unassembled WGS sequence"/>
</dbReference>
<reference evidence="1 2" key="1">
    <citation type="journal article" date="2015" name="Nature">
        <title>rRNA introns, odd ribosomes, and small enigmatic genomes across a large radiation of phyla.</title>
        <authorList>
            <person name="Brown C.T."/>
            <person name="Hug L.A."/>
            <person name="Thomas B.C."/>
            <person name="Sharon I."/>
            <person name="Castelle C.J."/>
            <person name="Singh A."/>
            <person name="Wilkins M.J."/>
            <person name="Williams K.H."/>
            <person name="Banfield J.F."/>
        </authorList>
    </citation>
    <scope>NUCLEOTIDE SEQUENCE [LARGE SCALE GENOMIC DNA]</scope>
</reference>
<dbReference type="PANTHER" id="PTHR43657">
    <property type="entry name" value="TRYPTOPHAN RNA-BINDING ATTENUATOR PROTEIN-LIKE PROTEIN"/>
    <property type="match status" value="1"/>
</dbReference>
<dbReference type="SUPFAM" id="SSF51219">
    <property type="entry name" value="TRAP-like"/>
    <property type="match status" value="1"/>
</dbReference>
<dbReference type="EMBL" id="LBVO01000004">
    <property type="protein sequence ID" value="KKQ90518.1"/>
    <property type="molecule type" value="Genomic_DNA"/>
</dbReference>
<dbReference type="InterPro" id="IPR002838">
    <property type="entry name" value="AIM24"/>
</dbReference>
<dbReference type="Pfam" id="PF01987">
    <property type="entry name" value="AIM24"/>
    <property type="match status" value="1"/>
</dbReference>
<dbReference type="InterPro" id="IPR036983">
    <property type="entry name" value="AIM24_sf"/>
</dbReference>
<dbReference type="PATRIC" id="fig|1618334.3.peg.66"/>
<comment type="caution">
    <text evidence="1">The sequence shown here is derived from an EMBL/GenBank/DDBJ whole genome shotgun (WGS) entry which is preliminary data.</text>
</comment>
<proteinExistence type="predicted"/>